<proteinExistence type="predicted"/>
<protein>
    <submittedName>
        <fullName evidence="1">Uncharacterized protein</fullName>
    </submittedName>
</protein>
<evidence type="ECO:0000313" key="1">
    <source>
        <dbReference type="EMBL" id="KAJ4441569.1"/>
    </source>
</evidence>
<sequence>MGKANPSFYHVLQLLQEKTARIHQNIEKLEAGQSPPRKKKKYTSFDNRIAPIVDSYEAYRTENNILGYLRAIGHNFSGNFG</sequence>
<comment type="caution">
    <text evidence="1">The sequence shown here is derived from an EMBL/GenBank/DDBJ whole genome shotgun (WGS) entry which is preliminary data.</text>
</comment>
<gene>
    <name evidence="1" type="ORF">ANN_11425</name>
</gene>
<organism evidence="1 2">
    <name type="scientific">Periplaneta americana</name>
    <name type="common">American cockroach</name>
    <name type="synonym">Blatta americana</name>
    <dbReference type="NCBI Taxonomy" id="6978"/>
    <lineage>
        <taxon>Eukaryota</taxon>
        <taxon>Metazoa</taxon>
        <taxon>Ecdysozoa</taxon>
        <taxon>Arthropoda</taxon>
        <taxon>Hexapoda</taxon>
        <taxon>Insecta</taxon>
        <taxon>Pterygota</taxon>
        <taxon>Neoptera</taxon>
        <taxon>Polyneoptera</taxon>
        <taxon>Dictyoptera</taxon>
        <taxon>Blattodea</taxon>
        <taxon>Blattoidea</taxon>
        <taxon>Blattidae</taxon>
        <taxon>Blattinae</taxon>
        <taxon>Periplaneta</taxon>
    </lineage>
</organism>
<dbReference type="EMBL" id="JAJSOF020000015">
    <property type="protein sequence ID" value="KAJ4441569.1"/>
    <property type="molecule type" value="Genomic_DNA"/>
</dbReference>
<dbReference type="Proteomes" id="UP001148838">
    <property type="component" value="Unassembled WGS sequence"/>
</dbReference>
<reference evidence="1 2" key="1">
    <citation type="journal article" date="2022" name="Allergy">
        <title>Genome assembly and annotation of Periplaneta americana reveal a comprehensive cockroach allergen profile.</title>
        <authorList>
            <person name="Wang L."/>
            <person name="Xiong Q."/>
            <person name="Saelim N."/>
            <person name="Wang L."/>
            <person name="Nong W."/>
            <person name="Wan A.T."/>
            <person name="Shi M."/>
            <person name="Liu X."/>
            <person name="Cao Q."/>
            <person name="Hui J.H.L."/>
            <person name="Sookrung N."/>
            <person name="Leung T.F."/>
            <person name="Tungtrongchitr A."/>
            <person name="Tsui S.K.W."/>
        </authorList>
    </citation>
    <scope>NUCLEOTIDE SEQUENCE [LARGE SCALE GENOMIC DNA]</scope>
    <source>
        <strain evidence="1">PWHHKU_190912</strain>
    </source>
</reference>
<keyword evidence="2" id="KW-1185">Reference proteome</keyword>
<accession>A0ABQ8T4Z0</accession>
<name>A0ABQ8T4Z0_PERAM</name>
<evidence type="ECO:0000313" key="2">
    <source>
        <dbReference type="Proteomes" id="UP001148838"/>
    </source>
</evidence>